<sequence>MSTWNEFQSKTRGVFSNRGRAAQAYKATHGKSKLDFPDPKSYLDPSHVEQHLAMFDGGVSKITWGVNRPEIGPPAGHFVMPRTVADDLITKSGGNIPKLEKLLGLTPGELGDSPVRIDISNPQGLRMPTGREPGANEFWLPGGKTSGGIPEAVINQTPVGDASITNILKK</sequence>
<dbReference type="AlphaFoldDB" id="A0A9J6PJQ2"/>
<reference evidence="1" key="1">
    <citation type="submission" date="2022-09" db="EMBL/GenBank/DDBJ databases">
        <title>Winslowiella arboricola sp. nov., isolated from bleeding cankers on broadleaf hosts.</title>
        <authorList>
            <person name="Brady C."/>
            <person name="Kaur S."/>
            <person name="Crampton B."/>
            <person name="Maddock D."/>
            <person name="Arnold D."/>
            <person name="Denman S."/>
        </authorList>
    </citation>
    <scope>NUCLEOTIDE SEQUENCE</scope>
    <source>
        <strain evidence="1">BAC 15a-03b</strain>
    </source>
</reference>
<keyword evidence="2" id="KW-1185">Reference proteome</keyword>
<name>A0A9J6PJQ2_9GAMM</name>
<comment type="caution">
    <text evidence="1">The sequence shown here is derived from an EMBL/GenBank/DDBJ whole genome shotgun (WGS) entry which is preliminary data.</text>
</comment>
<protein>
    <submittedName>
        <fullName evidence="1">Uncharacterized protein</fullName>
    </submittedName>
</protein>
<proteinExistence type="predicted"/>
<dbReference type="Proteomes" id="UP001064262">
    <property type="component" value="Unassembled WGS sequence"/>
</dbReference>
<organism evidence="1 2">
    <name type="scientific">Winslowiella arboricola</name>
    <dbReference type="NCBI Taxonomy" id="2978220"/>
    <lineage>
        <taxon>Bacteria</taxon>
        <taxon>Pseudomonadati</taxon>
        <taxon>Pseudomonadota</taxon>
        <taxon>Gammaproteobacteria</taxon>
        <taxon>Enterobacterales</taxon>
        <taxon>Erwiniaceae</taxon>
        <taxon>Winslowiella</taxon>
    </lineage>
</organism>
<accession>A0A9J6PJQ2</accession>
<dbReference type="RefSeq" id="WP_267141164.1">
    <property type="nucleotide sequence ID" value="NZ_JAODIL010000053.1"/>
</dbReference>
<evidence type="ECO:0000313" key="2">
    <source>
        <dbReference type="Proteomes" id="UP001064262"/>
    </source>
</evidence>
<dbReference type="EMBL" id="JAODIM010000039">
    <property type="protein sequence ID" value="MCU5777594.1"/>
    <property type="molecule type" value="Genomic_DNA"/>
</dbReference>
<gene>
    <name evidence="1" type="ORF">N5923_08825</name>
</gene>
<evidence type="ECO:0000313" key="1">
    <source>
        <dbReference type="EMBL" id="MCU5777594.1"/>
    </source>
</evidence>